<feature type="compositionally biased region" description="Basic and acidic residues" evidence="2">
    <location>
        <begin position="1070"/>
        <end position="1085"/>
    </location>
</feature>
<feature type="region of interest" description="Disordered" evidence="2">
    <location>
        <begin position="1844"/>
        <end position="1864"/>
    </location>
</feature>
<feature type="compositionally biased region" description="Basic and acidic residues" evidence="2">
    <location>
        <begin position="1548"/>
        <end position="1561"/>
    </location>
</feature>
<evidence type="ECO:0000313" key="4">
    <source>
        <dbReference type="Ensembl" id="ENSOSIP00000028769.1"/>
    </source>
</evidence>
<feature type="compositionally biased region" description="Basic and acidic residues" evidence="2">
    <location>
        <begin position="969"/>
        <end position="1012"/>
    </location>
</feature>
<feature type="compositionally biased region" description="Low complexity" evidence="2">
    <location>
        <begin position="3202"/>
        <end position="3215"/>
    </location>
</feature>
<feature type="region of interest" description="Disordered" evidence="2">
    <location>
        <begin position="3153"/>
        <end position="3223"/>
    </location>
</feature>
<evidence type="ECO:0000313" key="5">
    <source>
        <dbReference type="Proteomes" id="UP000694383"/>
    </source>
</evidence>
<feature type="compositionally biased region" description="Basic and acidic residues" evidence="2">
    <location>
        <begin position="2835"/>
        <end position="2848"/>
    </location>
</feature>
<feature type="compositionally biased region" description="Polar residues" evidence="2">
    <location>
        <begin position="3375"/>
        <end position="3385"/>
    </location>
</feature>
<feature type="region of interest" description="Disordered" evidence="2">
    <location>
        <begin position="1503"/>
        <end position="1683"/>
    </location>
</feature>
<feature type="region of interest" description="Disordered" evidence="2">
    <location>
        <begin position="2465"/>
        <end position="2684"/>
    </location>
</feature>
<feature type="region of interest" description="Disordered" evidence="2">
    <location>
        <begin position="488"/>
        <end position="535"/>
    </location>
</feature>
<feature type="region of interest" description="Disordered" evidence="2">
    <location>
        <begin position="2698"/>
        <end position="2783"/>
    </location>
</feature>
<dbReference type="Pfam" id="PF15232">
    <property type="entry name" value="DUF4585"/>
    <property type="match status" value="1"/>
</dbReference>
<proteinExistence type="predicted"/>
<feature type="compositionally biased region" description="Low complexity" evidence="2">
    <location>
        <begin position="2956"/>
        <end position="2966"/>
    </location>
</feature>
<feature type="region of interest" description="Disordered" evidence="2">
    <location>
        <begin position="1277"/>
        <end position="1296"/>
    </location>
</feature>
<feature type="compositionally biased region" description="Basic and acidic residues" evidence="2">
    <location>
        <begin position="2654"/>
        <end position="2676"/>
    </location>
</feature>
<feature type="region of interest" description="Disordered" evidence="2">
    <location>
        <begin position="3375"/>
        <end position="3407"/>
    </location>
</feature>
<dbReference type="Proteomes" id="UP000694383">
    <property type="component" value="Unplaced"/>
</dbReference>
<dbReference type="GO" id="GO:0070886">
    <property type="term" value="P:positive regulation of calcineurin-NFAT signaling cascade"/>
    <property type="evidence" value="ECO:0007669"/>
    <property type="project" value="TreeGrafter"/>
</dbReference>
<feature type="compositionally biased region" description="Basic and acidic residues" evidence="2">
    <location>
        <begin position="2465"/>
        <end position="2516"/>
    </location>
</feature>
<feature type="compositionally biased region" description="Low complexity" evidence="2">
    <location>
        <begin position="2591"/>
        <end position="2602"/>
    </location>
</feature>
<reference evidence="4" key="1">
    <citation type="submission" date="2025-08" db="UniProtKB">
        <authorList>
            <consortium name="Ensembl"/>
        </authorList>
    </citation>
    <scope>IDENTIFICATION</scope>
</reference>
<feature type="compositionally biased region" description="Basic and acidic residues" evidence="2">
    <location>
        <begin position="2568"/>
        <end position="2590"/>
    </location>
</feature>
<evidence type="ECO:0000256" key="1">
    <source>
        <dbReference type="SAM" id="Coils"/>
    </source>
</evidence>
<feature type="compositionally biased region" description="Basic and acidic residues" evidence="2">
    <location>
        <begin position="948"/>
        <end position="957"/>
    </location>
</feature>
<feature type="compositionally biased region" description="Polar residues" evidence="2">
    <location>
        <begin position="3276"/>
        <end position="3292"/>
    </location>
</feature>
<evidence type="ECO:0000259" key="3">
    <source>
        <dbReference type="Pfam" id="PF15232"/>
    </source>
</evidence>
<sequence>MISVEKRRSSRKSGKHRKRSDTSSGGSFLDENDREVSSLTDRAFKSLCIGDEAVYNDSHLGLPSSSTHIDRQLAFAQDEPFRDEEEREELKRAAHQNFSLRVQQYGQDWVHEGMYGTSTHKDPEWGVYGDRTQGRVSATFQNSFVETSQQGMSLREEELSFISNGATELSLQHHRSRSRVSSLIRTFNSEVKRNGANMNDQFRGCNEETNWDKSALMNIHNEFSDFSSSYQQNLNSSSNFPSAGPFSCRDDNFYGSDMAAVAHMSHNSVSSFMRSSHNELSMSAQANSNSPFFIHSELSPFKVWREHNRFPFQQREISGFMHCSQFPKWYETPMYKELSLENQLQGPYRGMRHSSSNLAPRAPSNPSHFTSMSLMPQKASAVEKRSESELAGHYPQRRRTQTLGTNKLPCQRPSTASPTVEMSRRVRDTISSVKALQQKIKVMSQQNISAGVITTQQESFRNHNLFHYGNNAAPNMVSSDISTTPFTISQLPTPSVTAHQEENTSGFQQHEASPQPVEHPPVRAESRGVTPDARLSSYKSRATSLLFNLKDNRKRVKSTYSPTKFKGLDKQEKNQQPLIQEPRETVIDVPDCLDPDIQFLQQENSRSTIMAANQYQNPALTLKTQLERVNTGQYLENTSTDYQTAQVQGGMICHSGFSGFISGNYSSNQLTNGQNRHEYLASFTPYKQGGRDNSQLQEGLQHPHAAADTTRLNIDRSQSKDSLIRTAEAEQALNEPLGKVITERGRYENFQDEINNHHNTSSNSKWQNCKDTEKVSLKAAALPLKQNSVHLMERQENQRNVHKATENVEAKDSLSFESSSHKSNAKKEQNVQDMRDDVALNYNTHANRDNKRPNQLIPTTDNAKLNAARIKTYTSLMTEDEKQILQLPKSRNAGQEKSSACTGNASEFMMANQMNHEEFDGVKGEQVMAENKRVKHGKAQMAAAQQRADAEQPKAESSRLIVTGQTDPQTDKTDSKAEATKAEIQKQECMKKEESKGELKEDEREKHPEKSMGQHAAVKTKAWMSTDESTGVLGKDENTETKRVKHFKREQEETEKPEEKQKLTQMAAIERVKECRTAQETDKTNNPEQAETECLRKEQAESGLIETEQVKTEKIQVEEAETKCKTTDVQNNKTKLTKTEEEEGRRMTHVVQSKTEKDSTLSRQVNAEKSTMCDFKDTKPEERKAEQLKQEERKVELSKAELLKTENLLEKSAKLTAKLVATQQVRNESDKVEHVKTELAKAKAELAKIKEKMRGEQKEKVSSNVIVREDETLKNNSSSSVVAVKKAEQQTEDQAVELKTDRIPDDYERLREKYRFIHATSTLKSNLSASESALGPVSGAKMETVMAGKNEDSKSPASTFLKSNTQSTKKVINFRENEATEGHVDNNSSKETSIVKFSHMNEYERVNEEDLADKLKVADVKKKQNIDSKIDNISPQSNSEMAKLHPHDGKPNSTEHSKSTGKEPQIAFPKTLSYKEKAQTKQEILTSKIKAHAEKEISALKEKGFSLSKNSSKQLVGSQSFNVRQKPLSQDAVKKHEGALSNYVSPKHPLESSDVKTELEFGRTTTQAVEKPSKTNPTANNIKTNESSEKKHAEVKSSMQSSEQASKIDQQKQQDNQREATKKQSDEVKDQPTSKAIIYKGFEDLTQAVESKPLTIKNSERKETTYEGPQPPNTALQQTDLREADDSLQIMEIMVTVREGKPPQTVDESINADERQMKFSKNEGNESVLDRRHFSPGCEGNTCSKEMNSVKAVKGQKSHSTMSESLAKAVESTSPEAPKETLSLEAKDINVARVAIEKTINPQQGNPALLPKPVTQTDVMKGTQLIKTDAEKSKEQTALGNSDFISNVVTTGPEDHSDSEMSSKKLTETFGLKCTNMDVQTASSSEESKQHSAKLFSNATLTSSSTKHENKHLPPDLQNKETDIRDSSHGDDNLHIDSIAVRVVPAVTDNNKRNIVEKPLIADFPSSASFAAEKQQNAASSSKANDEQCSEDVSSASSEHRMKETLENNLAVQHVLSSVRKLSDLLKMNSKVNNLNVVNETAEAKAESNVELKELDYFQVQGQVETNNEAQNNCTTEKATAKKSELQDTPPNKTASIEDLPKDGESEVFVFSVDHCLKKEDLMLENPQDDSIKRNKLKAVDAPASKLNTSSFEPCNNEGKVNVSQANHIGKNPSENPCSLSATDKENSRTFPQTKAEKVTIKPDVKPKSKDKTSTIPEISAIADYARLKVIVSEDRELNTAQDFPPSKKEGFFPLIRSHHSRRPVFTTDPQGSSVKEKSLSTKPDVSVKVSKEPKATIFPITEREHQRTGMFKMGDKDKREKMLLETDRTLLAQTKQVSEVEIREIHQKTGQPNSSPAVSGLTSKELTYLDKNLPSQAALGERHHTKENTTYLRKDESPENQQNININVKGERADRLKKERLANQEDDNKMKKLEKGKQLEEELMARVDNRKNNVRIEHIMEESRASLAEEERRATQREEEKRAKEREAVAQMIKERREQQRQADKKTEEERKTTSAEDTITDPNTKDFQRKTKEQIRIPEHEKCRFGQEQLRRTATEQQWRNTQENQHGRAAREQIVDQQIKRESDTQEKQIIQGEQQQVEHQSKPLQKEHQQRAAEEQQSRSITREKEKRATTEQKTRFTQEEKQIVTLEQQQRRSAKEKDNRRAMEEHQKELVQTEQQQIPAEEQQRKFFHEKQLRKAAEEQQRKLFQEEQQRKAAEEQQRKRFQDEKQRQAETEQQIRRLQEKQQRQVAEEHQKITTEGRQGKCFQKEQERGAAKEQEKTIALEDKQHRTIEKKQIPRQDEHQNVLAKEEDLSRVAEQIHESTLSKKVYKKEHMPEQEKEEQQLRRRRSLNHTLMKTKEEGVMAVDEKEITLKPEEKLVQDQSAKSLEEKIIAGDLIQEKSKKKEENLAINRGKTGVTQAEIQKQTQKMDGLQYYAFTSTDMEVRSREKRLSSLLRSEQRSSPGRLDSPDDSIIQTKSSRPLAPASPAPSLPRSNTSSPALGTKPSMFKVKDNTLRSSSFIKSVKPRFHKNFGDDFLLASPLDRSLEKVDDERERIKSGAGTPVHTEIGTKQFSANTEFSTLLSSSAQDYSFSHHRPYSRRSIALDDDESRSVISNLSEDVESYATSAADVGDVRGLLDFERPESACSFSSDVSRSLGKPPVVPPKTEKALRRAQRLTSRRMKKELSKVSAGGDKETSSVPSSSSTETHQSNNDAVASPHFSQPVSLAHAPVLGSILPSSSSELQPVLKSFHSSPHATGPVSVPILPNATSSVSLPTVSPHTPGTDSQPAAPKTVPNAPSSSTLHHANHPTPVAQYHVESSCFSQSYPMTQRKVLQDLGSGQYFVVDVPVQVQTKTFFDPETGKYVQLNVRESGQSISRPRTQQTQLHQTKLQPPPFTQTPAAGKPFMLYQRYHSYPQNYQPTAITPVRRSRSSAPGSLQQNHESLSESKIYGNLANEVEQNSVEPCYSPERTPYMDTVIDTDKTHNSVKSTQNPMESASECGTKYQTENHETSFQYQGRDIITMSELEDFMEATEW</sequence>
<feature type="compositionally biased region" description="Basic and acidic residues" evidence="2">
    <location>
        <begin position="825"/>
        <end position="834"/>
    </location>
</feature>
<feature type="compositionally biased region" description="Polar residues" evidence="2">
    <location>
        <begin position="1507"/>
        <end position="1523"/>
    </location>
</feature>
<feature type="compositionally biased region" description="Polar residues" evidence="2">
    <location>
        <begin position="2068"/>
        <end position="2078"/>
    </location>
</feature>
<feature type="region of interest" description="Disordered" evidence="2">
    <location>
        <begin position="2827"/>
        <end position="2850"/>
    </location>
</feature>
<reference evidence="4" key="2">
    <citation type="submission" date="2025-09" db="UniProtKB">
        <authorList>
            <consortium name="Ensembl"/>
        </authorList>
    </citation>
    <scope>IDENTIFICATION</scope>
</reference>
<dbReference type="GeneTree" id="ENSGT00730000111333"/>
<feature type="compositionally biased region" description="Polar residues" evidence="2">
    <location>
        <begin position="3437"/>
        <end position="3448"/>
    </location>
</feature>
<dbReference type="InterPro" id="IPR027838">
    <property type="entry name" value="DUF4585"/>
</dbReference>
<dbReference type="Ensembl" id="ENSOSIT00000030314.1">
    <property type="protein sequence ID" value="ENSOSIP00000028769.1"/>
    <property type="gene ID" value="ENSOSIG00000014959.1"/>
</dbReference>
<feature type="compositionally biased region" description="Polar residues" evidence="2">
    <location>
        <begin position="1972"/>
        <end position="1983"/>
    </location>
</feature>
<keyword evidence="5" id="KW-1185">Reference proteome</keyword>
<feature type="region of interest" description="Disordered" evidence="2">
    <location>
        <begin position="2375"/>
        <end position="2403"/>
    </location>
</feature>
<feature type="region of interest" description="Disordered" evidence="2">
    <location>
        <begin position="2168"/>
        <end position="2194"/>
    </location>
</feature>
<evidence type="ECO:0000256" key="2">
    <source>
        <dbReference type="SAM" id="MobiDB-lite"/>
    </source>
</evidence>
<dbReference type="PANTHER" id="PTHR33775">
    <property type="entry name" value="CARDIAC-ENRICHED FHL2-INTERACTING PROTEIN-RELATED"/>
    <property type="match status" value="1"/>
</dbReference>
<feature type="compositionally biased region" description="Basic and acidic residues" evidence="2">
    <location>
        <begin position="1906"/>
        <end position="1933"/>
    </location>
</feature>
<feature type="compositionally biased region" description="Polar residues" evidence="2">
    <location>
        <begin position="1563"/>
        <end position="1585"/>
    </location>
</feature>
<name>A0A8C7YJT1_9TELE</name>
<feature type="region of interest" description="Disordered" evidence="2">
    <location>
        <begin position="2068"/>
        <end position="2101"/>
    </location>
</feature>
<accession>A0A8C7YJT1</accession>
<feature type="compositionally biased region" description="Polar residues" evidence="2">
    <location>
        <begin position="1597"/>
        <end position="1608"/>
    </location>
</feature>
<feature type="domain" description="DUF4585" evidence="3">
    <location>
        <begin position="3331"/>
        <end position="3390"/>
    </location>
</feature>
<feature type="region of interest" description="Disordered" evidence="2">
    <location>
        <begin position="796"/>
        <end position="834"/>
    </location>
</feature>
<feature type="region of interest" description="Disordered" evidence="2">
    <location>
        <begin position="348"/>
        <end position="368"/>
    </location>
</feature>
<feature type="compositionally biased region" description="Basic and acidic residues" evidence="2">
    <location>
        <begin position="1586"/>
        <end position="1595"/>
    </location>
</feature>
<organism evidence="4 5">
    <name type="scientific">Oryzias sinensis</name>
    <name type="common">Chinese medaka</name>
    <dbReference type="NCBI Taxonomy" id="183150"/>
    <lineage>
        <taxon>Eukaryota</taxon>
        <taxon>Metazoa</taxon>
        <taxon>Chordata</taxon>
        <taxon>Craniata</taxon>
        <taxon>Vertebrata</taxon>
        <taxon>Euteleostomi</taxon>
        <taxon>Actinopterygii</taxon>
        <taxon>Neopterygii</taxon>
        <taxon>Teleostei</taxon>
        <taxon>Neoteleostei</taxon>
        <taxon>Acanthomorphata</taxon>
        <taxon>Ovalentaria</taxon>
        <taxon>Atherinomorphae</taxon>
        <taxon>Beloniformes</taxon>
        <taxon>Adrianichthyidae</taxon>
        <taxon>Oryziinae</taxon>
        <taxon>Oryzias</taxon>
    </lineage>
</organism>
<feature type="compositionally biased region" description="Polar residues" evidence="2">
    <location>
        <begin position="1431"/>
        <end position="1440"/>
    </location>
</feature>
<feature type="region of interest" description="Disordered" evidence="2">
    <location>
        <begin position="1421"/>
        <end position="1471"/>
    </location>
</feature>
<feature type="compositionally biased region" description="Basic and acidic residues" evidence="2">
    <location>
        <begin position="796"/>
        <end position="814"/>
    </location>
</feature>
<feature type="compositionally biased region" description="Basic residues" evidence="2">
    <location>
        <begin position="3176"/>
        <end position="3187"/>
    </location>
</feature>
<feature type="region of interest" description="Disordered" evidence="2">
    <location>
        <begin position="3276"/>
        <end position="3312"/>
    </location>
</feature>
<feature type="compositionally biased region" description="Basic and acidic residues" evidence="2">
    <location>
        <begin position="2525"/>
        <end position="2556"/>
    </location>
</feature>
<feature type="region of interest" description="Disordered" evidence="2">
    <location>
        <begin position="2950"/>
        <end position="3013"/>
    </location>
</feature>
<feature type="region of interest" description="Disordered" evidence="2">
    <location>
        <begin position="1972"/>
        <end position="2002"/>
    </location>
</feature>
<feature type="region of interest" description="Disordered" evidence="2">
    <location>
        <begin position="405"/>
        <end position="426"/>
    </location>
</feature>
<feature type="region of interest" description="Disordered" evidence="2">
    <location>
        <begin position="3431"/>
        <end position="3451"/>
    </location>
</feature>
<feature type="compositionally biased region" description="Basic and acidic residues" evidence="2">
    <location>
        <begin position="1853"/>
        <end position="1864"/>
    </location>
</feature>
<feature type="coiled-coil region" evidence="1">
    <location>
        <begin position="1181"/>
        <end position="1259"/>
    </location>
</feature>
<feature type="region of interest" description="Disordered" evidence="2">
    <location>
        <begin position="1122"/>
        <end position="1167"/>
    </location>
</feature>
<dbReference type="PANTHER" id="PTHR33775:SF2">
    <property type="entry name" value="CARDIAC-ENRICHED FHL2-INTERACTING PROTEIN"/>
    <property type="match status" value="1"/>
</dbReference>
<feature type="compositionally biased region" description="Basic and acidic residues" evidence="2">
    <location>
        <begin position="1609"/>
        <end position="1632"/>
    </location>
</feature>
<feature type="region of interest" description="Disordered" evidence="2">
    <location>
        <begin position="940"/>
        <end position="1100"/>
    </location>
</feature>
<feature type="compositionally biased region" description="Basic and acidic residues" evidence="2">
    <location>
        <begin position="1137"/>
        <end position="1146"/>
    </location>
</feature>
<keyword evidence="1" id="KW-0175">Coiled coil</keyword>
<dbReference type="InterPro" id="IPR052303">
    <property type="entry name" value="CEFIP"/>
</dbReference>
<feature type="compositionally biased region" description="Polar residues" evidence="2">
    <location>
        <begin position="2168"/>
        <end position="2182"/>
    </location>
</feature>
<feature type="compositionally biased region" description="Polar residues" evidence="2">
    <location>
        <begin position="488"/>
        <end position="512"/>
    </location>
</feature>
<protein>
    <recommendedName>
        <fullName evidence="3">DUF4585 domain-containing protein</fullName>
    </recommendedName>
</protein>
<feature type="region of interest" description="Disordered" evidence="2">
    <location>
        <begin position="1"/>
        <end position="35"/>
    </location>
</feature>
<feature type="compositionally biased region" description="Low complexity" evidence="2">
    <location>
        <begin position="3386"/>
        <end position="3396"/>
    </location>
</feature>
<feature type="region of interest" description="Disordered" evidence="2">
    <location>
        <begin position="1901"/>
        <end position="1933"/>
    </location>
</feature>
<feature type="compositionally biased region" description="Polar residues" evidence="2">
    <location>
        <begin position="353"/>
        <end position="368"/>
    </location>
</feature>
<dbReference type="GO" id="GO:0030018">
    <property type="term" value="C:Z disc"/>
    <property type="evidence" value="ECO:0007669"/>
    <property type="project" value="TreeGrafter"/>
</dbReference>
<feature type="compositionally biased region" description="Basic and acidic residues" evidence="2">
    <location>
        <begin position="1442"/>
        <end position="1461"/>
    </location>
</feature>
<feature type="compositionally biased region" description="Basic residues" evidence="2">
    <location>
        <begin position="8"/>
        <end position="19"/>
    </location>
</feature>
<feature type="compositionally biased region" description="Basic and acidic residues" evidence="2">
    <location>
        <begin position="2603"/>
        <end position="2647"/>
    </location>
</feature>
<feature type="compositionally biased region" description="Basic and acidic residues" evidence="2">
    <location>
        <begin position="1421"/>
        <end position="1430"/>
    </location>
</feature>
<feature type="compositionally biased region" description="Basic and acidic residues" evidence="2">
    <location>
        <begin position="2381"/>
        <end position="2398"/>
    </location>
</feature>
<feature type="compositionally biased region" description="Polar residues" evidence="2">
    <location>
        <begin position="2557"/>
        <end position="2567"/>
    </location>
</feature>